<evidence type="ECO:0000313" key="4">
    <source>
        <dbReference type="Proteomes" id="UP000703661"/>
    </source>
</evidence>
<evidence type="ECO:0000259" key="2">
    <source>
        <dbReference type="PROSITE" id="PS50238"/>
    </source>
</evidence>
<feature type="compositionally biased region" description="Low complexity" evidence="1">
    <location>
        <begin position="1054"/>
        <end position="1068"/>
    </location>
</feature>
<sequence>MRPYSGRTPPAKSRPYSALPLRAQTDASFSVPTSAKHRSLQIPPNLLHKSSFASIVTNSTTSYTIVPNDNNTAFRISQTDLQRHVTSKEVLKQQKKTALPLFPTERTRGLATDQKVLKPLDITKIDLLPIEFSRRIIMSCIDEIRLRGLKHKYLFRNPFYSPSVEAALTLMLNPKKSHLFNVKMMRMDTVGGLLTTVISRTYPPLIPLTFLELLQSPNGYFCFELLDMLPELNRFLFVEILNICCDLVDNQLHNQISNSKLSVYPGSCCFGLDEYMPTWDTRYLLLSDVTKYSEAFYQIICSYRDERDLSAEELQQKLIKRDRMLADERLEALEREYGLEGAHDFLRREARVAQGLPPDSPKLPELPSDLKEISLYANKKEIVVADDAISVLNIQLDDGAESTKAPNLGSVKEEEEENIENIIADLRKSISVATLGSLSASLSASNYSKYSSFSNVAPSAVRRSTAPTPATRPSTRRPELERAKTLARFGSIAQNIYPVSPSDIFGTSRHAIERRELQGFLLVARTNKKRRSVASKRFKKLRLQSKTLRKSLANLAHISVFPNVPSQSRRVRNVHLAQRSSQGTHSQTHTFLLKANFATARGQRRERTRQLRKDIEVYQSRGLSAEEAMEQREADLKKKKRREKRARAAVLAKAAAAAQAEREMAAAAAAARDKANVTMEEAEILEAFDYLTDQEFEEFMSLASLTMQDVERIREKSAAAALNQVTKDIQSVDMAKTVLKAEMSQIPESSMAIGKPAATVTSDTITAEPRDPEVATFEDAYDSATDAEPVMRHKPRPSSILHMNSMDLLIKNANIIGDSNLRCYPVQTPGPTDDEPIQEVQQPQAVEVTFQIESIENEDPVIQAEEEKEEEEDEEDEEDEDVFVEASEEEEEEVFVDAMEVVVQSKEEVVQIKDEVIHVVQMKEDAVVSAVVPVENASSEPAQERTSEDSTASSVETVVSLSEPVKGLQLSPESIEDLGQSPETTKDPQPLPEPKLVTKAIPLVKQNIMRFEQSMQQKLQQKQEKTQPRPLTSAKVNISKFSAPAPAPAPAPASAPARIPSAATSPLPVRAPAPALPRTLTPAPAPVAAPSDNDSEEAAELRELLKSMTEEERQEYLRLSH</sequence>
<feature type="region of interest" description="Disordered" evidence="1">
    <location>
        <begin position="458"/>
        <end position="481"/>
    </location>
</feature>
<feature type="compositionally biased region" description="Acidic residues" evidence="1">
    <location>
        <begin position="855"/>
        <end position="881"/>
    </location>
</feature>
<comment type="caution">
    <text evidence="3">The sequence shown here is derived from an EMBL/GenBank/DDBJ whole genome shotgun (WGS) entry which is preliminary data.</text>
</comment>
<dbReference type="Proteomes" id="UP000703661">
    <property type="component" value="Unassembled WGS sequence"/>
</dbReference>
<evidence type="ECO:0000256" key="1">
    <source>
        <dbReference type="SAM" id="MobiDB-lite"/>
    </source>
</evidence>
<feature type="region of interest" description="Disordered" evidence="1">
    <location>
        <begin position="1012"/>
        <end position="1098"/>
    </location>
</feature>
<dbReference type="PROSITE" id="PS50238">
    <property type="entry name" value="RHOGAP"/>
    <property type="match status" value="1"/>
</dbReference>
<feature type="region of interest" description="Disordered" evidence="1">
    <location>
        <begin position="853"/>
        <end position="881"/>
    </location>
</feature>
<evidence type="ECO:0000313" key="3">
    <source>
        <dbReference type="EMBL" id="KAG0009901.1"/>
    </source>
</evidence>
<feature type="compositionally biased region" description="Low complexity" evidence="1">
    <location>
        <begin position="462"/>
        <end position="473"/>
    </location>
</feature>
<organism evidence="3 4">
    <name type="scientific">Entomortierella chlamydospora</name>
    <dbReference type="NCBI Taxonomy" id="101097"/>
    <lineage>
        <taxon>Eukaryota</taxon>
        <taxon>Fungi</taxon>
        <taxon>Fungi incertae sedis</taxon>
        <taxon>Mucoromycota</taxon>
        <taxon>Mortierellomycotina</taxon>
        <taxon>Mortierellomycetes</taxon>
        <taxon>Mortierellales</taxon>
        <taxon>Mortierellaceae</taxon>
        <taxon>Entomortierella</taxon>
    </lineage>
</organism>
<dbReference type="SUPFAM" id="SSF48350">
    <property type="entry name" value="GTPase activation domain, GAP"/>
    <property type="match status" value="1"/>
</dbReference>
<feature type="region of interest" description="Disordered" evidence="1">
    <location>
        <begin position="1"/>
        <end position="21"/>
    </location>
</feature>
<reference evidence="3" key="1">
    <citation type="journal article" date="2020" name="Fungal Divers.">
        <title>Resolving the Mortierellaceae phylogeny through synthesis of multi-gene phylogenetics and phylogenomics.</title>
        <authorList>
            <person name="Vandepol N."/>
            <person name="Liber J."/>
            <person name="Desiro A."/>
            <person name="Na H."/>
            <person name="Kennedy M."/>
            <person name="Barry K."/>
            <person name="Grigoriev I.V."/>
            <person name="Miller A.N."/>
            <person name="O'Donnell K."/>
            <person name="Stajich J.E."/>
            <person name="Bonito G."/>
        </authorList>
    </citation>
    <scope>NUCLEOTIDE SEQUENCE</scope>
    <source>
        <strain evidence="3">NRRL 2769</strain>
    </source>
</reference>
<accession>A0A9P6SXJ6</accession>
<proteinExistence type="predicted"/>
<gene>
    <name evidence="3" type="ORF">BGZ80_001952</name>
</gene>
<dbReference type="AlphaFoldDB" id="A0A9P6SXJ6"/>
<dbReference type="InterPro" id="IPR008936">
    <property type="entry name" value="Rho_GTPase_activation_prot"/>
</dbReference>
<name>A0A9P6SXJ6_9FUNG</name>
<dbReference type="InterPro" id="IPR000198">
    <property type="entry name" value="RhoGAP_dom"/>
</dbReference>
<protein>
    <recommendedName>
        <fullName evidence="2">Rho-GAP domain-containing protein</fullName>
    </recommendedName>
</protein>
<keyword evidence="4" id="KW-1185">Reference proteome</keyword>
<feature type="region of interest" description="Disordered" evidence="1">
    <location>
        <begin position="935"/>
        <end position="995"/>
    </location>
</feature>
<dbReference type="EMBL" id="JAAAID010001466">
    <property type="protein sequence ID" value="KAG0009901.1"/>
    <property type="molecule type" value="Genomic_DNA"/>
</dbReference>
<feature type="compositionally biased region" description="Low complexity" evidence="1">
    <location>
        <begin position="1076"/>
        <end position="1090"/>
    </location>
</feature>
<dbReference type="Gene3D" id="1.10.555.10">
    <property type="entry name" value="Rho GTPase activation protein"/>
    <property type="match status" value="1"/>
</dbReference>
<feature type="domain" description="Rho-GAP" evidence="2">
    <location>
        <begin position="125"/>
        <end position="297"/>
    </location>
</feature>
<dbReference type="GO" id="GO:0007165">
    <property type="term" value="P:signal transduction"/>
    <property type="evidence" value="ECO:0007669"/>
    <property type="project" value="InterPro"/>
</dbReference>
<feature type="compositionally biased region" description="Polar residues" evidence="1">
    <location>
        <begin position="949"/>
        <end position="960"/>
    </location>
</feature>